<evidence type="ECO:0000256" key="1">
    <source>
        <dbReference type="ARBA" id="ARBA00000443"/>
    </source>
</evidence>
<dbReference type="PROSITE" id="PS00710">
    <property type="entry name" value="PGM_PMM"/>
    <property type="match status" value="1"/>
</dbReference>
<dbReference type="InterPro" id="IPR005846">
    <property type="entry name" value="A-D-PHexomutase_a/b/a-III"/>
</dbReference>
<keyword evidence="7" id="KW-0597">Phosphoprotein</keyword>
<sequence>MIKFGTGGWRAIIADEFTFQNIRLVAQAVAIDVKNRGKEDKPIIIGYDNRFLSDTAAKLCCEVLGANDLKVLLINKQAPTPLIMYTVKKYEAVYGLAITASHNPAEYNGIKIIVEEGKDARVEDTKRIEEIIETIDKFKYITFEEGIKDRKIEIINPFNDYIDTIIKMINVNAIRDKNLNIILDTMFGVCKSTLLTILLTSRCNVEVLHDNRDTLFGGRLPTPTSHTLGKLQRKVIENNVDLGIATDGDADRLGIVCNQGEFIHPNEIMSVIYYYLLKYKGWRGPAVRNVATTHLIDKIAKSFGEKCYEVPVGFKYISGKMEEVNALIGGESSGGLTIRGHIKGKDGIFAAALLVEALCVTDMSVHDLLRKIHEIYGEVIFKEANLKFESKRKESLKNKIYVNKELPKMPYEVEKVSYLDGVKIYFKDGGWISTRFSGTEPVLRIFAEMDKKEKCLKVIEVFKEFLEL</sequence>
<dbReference type="Pfam" id="PF00408">
    <property type="entry name" value="PGM_PMM_IV"/>
    <property type="match status" value="1"/>
</dbReference>
<dbReference type="CDD" id="cd05800">
    <property type="entry name" value="PGM_like2"/>
    <property type="match status" value="1"/>
</dbReference>
<gene>
    <name evidence="19" type="ORF">OXH55_11990</name>
</gene>
<proteinExistence type="inferred from homology"/>
<dbReference type="PANTHER" id="PTHR45745:SF1">
    <property type="entry name" value="PHOSPHOGLUCOMUTASE 2B-RELATED"/>
    <property type="match status" value="1"/>
</dbReference>
<feature type="domain" description="Alpha-D-phosphohexomutase alpha/beta/alpha" evidence="17">
    <location>
        <begin position="160"/>
        <end position="260"/>
    </location>
</feature>
<dbReference type="PRINTS" id="PR00509">
    <property type="entry name" value="PGMPMM"/>
</dbReference>
<protein>
    <recommendedName>
        <fullName evidence="11">Phosphoglucomutase</fullName>
        <ecNumber evidence="6">5.4.2.2</ecNumber>
    </recommendedName>
    <alternativeName>
        <fullName evidence="13">Alpha-phosphoglucomutase</fullName>
    </alternativeName>
    <alternativeName>
        <fullName evidence="12">Glucose phosphomutase</fullName>
    </alternativeName>
</protein>
<comment type="caution">
    <text evidence="19">The sequence shown here is derived from an EMBL/GenBank/DDBJ whole genome shotgun (WGS) entry which is preliminary data.</text>
</comment>
<organism evidence="19 20">
    <name type="scientific">Clostridium ganghwense</name>
    <dbReference type="NCBI Taxonomy" id="312089"/>
    <lineage>
        <taxon>Bacteria</taxon>
        <taxon>Bacillati</taxon>
        <taxon>Bacillota</taxon>
        <taxon>Clostridia</taxon>
        <taxon>Eubacteriales</taxon>
        <taxon>Clostridiaceae</taxon>
        <taxon>Clostridium</taxon>
    </lineage>
</organism>
<comment type="pathway">
    <text evidence="3">Glycolipid metabolism; diglucosyl-diacylglycerol biosynthesis.</text>
</comment>
<keyword evidence="10" id="KW-0413">Isomerase</keyword>
<keyword evidence="8 14" id="KW-0479">Metal-binding</keyword>
<dbReference type="PANTHER" id="PTHR45745">
    <property type="entry name" value="PHOSPHOMANNOMUTASE 45A"/>
    <property type="match status" value="1"/>
</dbReference>
<evidence type="ECO:0000256" key="2">
    <source>
        <dbReference type="ARBA" id="ARBA00001946"/>
    </source>
</evidence>
<dbReference type="Proteomes" id="UP001079657">
    <property type="component" value="Unassembled WGS sequence"/>
</dbReference>
<dbReference type="InterPro" id="IPR005843">
    <property type="entry name" value="A-D-PHexomutase_C"/>
</dbReference>
<dbReference type="InterPro" id="IPR005841">
    <property type="entry name" value="Alpha-D-phosphohexomutase_SF"/>
</dbReference>
<dbReference type="InterPro" id="IPR036900">
    <property type="entry name" value="A-D-PHexomutase_C_sf"/>
</dbReference>
<evidence type="ECO:0000256" key="12">
    <source>
        <dbReference type="ARBA" id="ARBA00041398"/>
    </source>
</evidence>
<evidence type="ECO:0000256" key="4">
    <source>
        <dbReference type="ARBA" id="ARBA00005189"/>
    </source>
</evidence>
<dbReference type="Gene3D" id="3.40.120.10">
    <property type="entry name" value="Alpha-D-Glucose-1,6-Bisphosphate, subunit A, domain 3"/>
    <property type="match status" value="3"/>
</dbReference>
<evidence type="ECO:0000259" key="18">
    <source>
        <dbReference type="Pfam" id="PF02880"/>
    </source>
</evidence>
<dbReference type="RefSeq" id="WP_268050226.1">
    <property type="nucleotide sequence ID" value="NZ_JAPQES010000004.1"/>
</dbReference>
<dbReference type="InterPro" id="IPR005844">
    <property type="entry name" value="A-D-PHexomutase_a/b/a-I"/>
</dbReference>
<feature type="domain" description="Alpha-D-phosphohexomutase C-terminal" evidence="15">
    <location>
        <begin position="418"/>
        <end position="455"/>
    </location>
</feature>
<accession>A0ABT4CQM6</accession>
<comment type="similarity">
    <text evidence="5 14">Belongs to the phosphohexose mutase family.</text>
</comment>
<name>A0ABT4CQM6_9CLOT</name>
<dbReference type="InterPro" id="IPR016066">
    <property type="entry name" value="A-D-PHexomutase_CS"/>
</dbReference>
<dbReference type="Pfam" id="PF02879">
    <property type="entry name" value="PGM_PMM_II"/>
    <property type="match status" value="1"/>
</dbReference>
<evidence type="ECO:0000256" key="7">
    <source>
        <dbReference type="ARBA" id="ARBA00022553"/>
    </source>
</evidence>
<dbReference type="Pfam" id="PF02878">
    <property type="entry name" value="PGM_PMM_I"/>
    <property type="match status" value="1"/>
</dbReference>
<evidence type="ECO:0000256" key="11">
    <source>
        <dbReference type="ARBA" id="ARBA00039995"/>
    </source>
</evidence>
<evidence type="ECO:0000313" key="20">
    <source>
        <dbReference type="Proteomes" id="UP001079657"/>
    </source>
</evidence>
<evidence type="ECO:0000259" key="15">
    <source>
        <dbReference type="Pfam" id="PF00408"/>
    </source>
</evidence>
<evidence type="ECO:0000256" key="9">
    <source>
        <dbReference type="ARBA" id="ARBA00022842"/>
    </source>
</evidence>
<evidence type="ECO:0000259" key="17">
    <source>
        <dbReference type="Pfam" id="PF02879"/>
    </source>
</evidence>
<dbReference type="EMBL" id="JAPQES010000004">
    <property type="protein sequence ID" value="MCY6371360.1"/>
    <property type="molecule type" value="Genomic_DNA"/>
</dbReference>
<dbReference type="SUPFAM" id="SSF53738">
    <property type="entry name" value="Phosphoglucomutase, first 3 domains"/>
    <property type="match status" value="2"/>
</dbReference>
<keyword evidence="9 14" id="KW-0460">Magnesium</keyword>
<evidence type="ECO:0000313" key="19">
    <source>
        <dbReference type="EMBL" id="MCY6371360.1"/>
    </source>
</evidence>
<dbReference type="InterPro" id="IPR016055">
    <property type="entry name" value="A-D-PHexomutase_a/b/a-I/II/III"/>
</dbReference>
<evidence type="ECO:0000259" key="16">
    <source>
        <dbReference type="Pfam" id="PF02878"/>
    </source>
</evidence>
<evidence type="ECO:0000256" key="6">
    <source>
        <dbReference type="ARBA" id="ARBA00012728"/>
    </source>
</evidence>
<keyword evidence="20" id="KW-1185">Reference proteome</keyword>
<dbReference type="SUPFAM" id="SSF55957">
    <property type="entry name" value="Phosphoglucomutase, C-terminal domain"/>
    <property type="match status" value="1"/>
</dbReference>
<feature type="domain" description="Alpha-D-phosphohexomutase alpha/beta/alpha" evidence="16">
    <location>
        <begin position="2"/>
        <end position="137"/>
    </location>
</feature>
<evidence type="ECO:0000256" key="13">
    <source>
        <dbReference type="ARBA" id="ARBA00041467"/>
    </source>
</evidence>
<reference evidence="19" key="1">
    <citation type="submission" date="2022-12" db="EMBL/GenBank/DDBJ databases">
        <authorList>
            <person name="Wang J."/>
        </authorList>
    </citation>
    <scope>NUCLEOTIDE SEQUENCE</scope>
    <source>
        <strain evidence="19">HY-42-06</strain>
    </source>
</reference>
<evidence type="ECO:0000256" key="14">
    <source>
        <dbReference type="RuleBase" id="RU004326"/>
    </source>
</evidence>
<feature type="domain" description="Alpha-D-phosphohexomutase alpha/beta/alpha" evidence="18">
    <location>
        <begin position="265"/>
        <end position="372"/>
    </location>
</feature>
<comment type="pathway">
    <text evidence="4">Lipid metabolism.</text>
</comment>
<comment type="cofactor">
    <cofactor evidence="2">
        <name>Mg(2+)</name>
        <dbReference type="ChEBI" id="CHEBI:18420"/>
    </cofactor>
</comment>
<evidence type="ECO:0000256" key="10">
    <source>
        <dbReference type="ARBA" id="ARBA00023235"/>
    </source>
</evidence>
<comment type="catalytic activity">
    <reaction evidence="1">
        <text>alpha-D-glucose 1-phosphate = alpha-D-glucose 6-phosphate</text>
        <dbReference type="Rhea" id="RHEA:23536"/>
        <dbReference type="ChEBI" id="CHEBI:58225"/>
        <dbReference type="ChEBI" id="CHEBI:58601"/>
        <dbReference type="EC" id="5.4.2.2"/>
    </reaction>
</comment>
<dbReference type="Gene3D" id="3.30.310.50">
    <property type="entry name" value="Alpha-D-phosphohexomutase, C-terminal domain"/>
    <property type="match status" value="1"/>
</dbReference>
<dbReference type="EC" id="5.4.2.2" evidence="6"/>
<dbReference type="Pfam" id="PF02880">
    <property type="entry name" value="PGM_PMM_III"/>
    <property type="match status" value="1"/>
</dbReference>
<dbReference type="InterPro" id="IPR005845">
    <property type="entry name" value="A-D-PHexomutase_a/b/a-II"/>
</dbReference>
<evidence type="ECO:0000256" key="5">
    <source>
        <dbReference type="ARBA" id="ARBA00010231"/>
    </source>
</evidence>
<evidence type="ECO:0000256" key="3">
    <source>
        <dbReference type="ARBA" id="ARBA00005164"/>
    </source>
</evidence>
<evidence type="ECO:0000256" key="8">
    <source>
        <dbReference type="ARBA" id="ARBA00022723"/>
    </source>
</evidence>